<keyword evidence="1 3" id="KW-0808">Transferase</keyword>
<sequence>MKSPEQPQPPGRHLILTVCGNGLGTSLFLKNTLEQVLDTWGWSPFLTVEATDTISARGRASESVAILTSGEIARTLGDVGVPVRVVENFTSTAELDAALRDLYDV</sequence>
<evidence type="ECO:0000313" key="3">
    <source>
        <dbReference type="EMBL" id="NYJ78981.1"/>
    </source>
</evidence>
<dbReference type="CDD" id="cd05563">
    <property type="entry name" value="PTS_IIB_ascorbate"/>
    <property type="match status" value="1"/>
</dbReference>
<proteinExistence type="predicted"/>
<dbReference type="RefSeq" id="WP_343047536.1">
    <property type="nucleotide sequence ID" value="NZ_BAAALL010000001.1"/>
</dbReference>
<keyword evidence="4" id="KW-1185">Reference proteome</keyword>
<dbReference type="Gene3D" id="3.40.50.2300">
    <property type="match status" value="1"/>
</dbReference>
<dbReference type="Pfam" id="PF02302">
    <property type="entry name" value="PTS_IIB"/>
    <property type="match status" value="1"/>
</dbReference>
<comment type="caution">
    <text evidence="3">The sequence shown here is derived from an EMBL/GenBank/DDBJ whole genome shotgun (WGS) entry which is preliminary data.</text>
</comment>
<evidence type="ECO:0000256" key="1">
    <source>
        <dbReference type="ARBA" id="ARBA00022679"/>
    </source>
</evidence>
<gene>
    <name evidence="3" type="ORF">HNR09_002392</name>
</gene>
<protein>
    <submittedName>
        <fullName evidence="3">Galactitol-specific phosphotransferase system IIB component</fullName>
    </submittedName>
</protein>
<dbReference type="SUPFAM" id="SSF52794">
    <property type="entry name" value="PTS system IIB component-like"/>
    <property type="match status" value="1"/>
</dbReference>
<organism evidence="3 4">
    <name type="scientific">Nesterenkonia xinjiangensis</name>
    <dbReference type="NCBI Taxonomy" id="225327"/>
    <lineage>
        <taxon>Bacteria</taxon>
        <taxon>Bacillati</taxon>
        <taxon>Actinomycetota</taxon>
        <taxon>Actinomycetes</taxon>
        <taxon>Micrococcales</taxon>
        <taxon>Micrococcaceae</taxon>
        <taxon>Nesterenkonia</taxon>
    </lineage>
</organism>
<dbReference type="InterPro" id="IPR036095">
    <property type="entry name" value="PTS_EIIB-like_sf"/>
</dbReference>
<accession>A0A7Z0K9R5</accession>
<reference evidence="3 4" key="1">
    <citation type="submission" date="2020-07" db="EMBL/GenBank/DDBJ databases">
        <title>Sequencing the genomes of 1000 actinobacteria strains.</title>
        <authorList>
            <person name="Klenk H.-P."/>
        </authorList>
    </citation>
    <scope>NUCLEOTIDE SEQUENCE [LARGE SCALE GENOMIC DNA]</scope>
    <source>
        <strain evidence="3 4">DSM 15475</strain>
    </source>
</reference>
<dbReference type="EMBL" id="JACCFY010000001">
    <property type="protein sequence ID" value="NYJ78981.1"/>
    <property type="molecule type" value="Genomic_DNA"/>
</dbReference>
<dbReference type="AlphaFoldDB" id="A0A7Z0K9R5"/>
<dbReference type="GO" id="GO:0009401">
    <property type="term" value="P:phosphoenolpyruvate-dependent sugar phosphotransferase system"/>
    <property type="evidence" value="ECO:0007669"/>
    <property type="project" value="InterPro"/>
</dbReference>
<name>A0A7Z0K9R5_9MICC</name>
<dbReference type="GO" id="GO:0008982">
    <property type="term" value="F:protein-N(PI)-phosphohistidine-sugar phosphotransferase activity"/>
    <property type="evidence" value="ECO:0007669"/>
    <property type="project" value="InterPro"/>
</dbReference>
<dbReference type="Proteomes" id="UP000535437">
    <property type="component" value="Unassembled WGS sequence"/>
</dbReference>
<evidence type="ECO:0000313" key="4">
    <source>
        <dbReference type="Proteomes" id="UP000535437"/>
    </source>
</evidence>
<feature type="domain" description="Phosphotransferase system EIIB component type 2/3" evidence="2">
    <location>
        <begin position="15"/>
        <end position="99"/>
    </location>
</feature>
<evidence type="ECO:0000259" key="2">
    <source>
        <dbReference type="Pfam" id="PF02302"/>
    </source>
</evidence>
<dbReference type="InterPro" id="IPR003501">
    <property type="entry name" value="PTS_EIIB_2/3"/>
</dbReference>